<evidence type="ECO:0000313" key="1">
    <source>
        <dbReference type="EMBL" id="KAI7987406.1"/>
    </source>
</evidence>
<comment type="caution">
    <text evidence="1">The sequence shown here is derived from an EMBL/GenBank/DDBJ whole genome shotgun (WGS) entry which is preliminary data.</text>
</comment>
<gene>
    <name evidence="1" type="ORF">LOK49_LG13G01997</name>
</gene>
<reference evidence="1 2" key="1">
    <citation type="journal article" date="2022" name="Plant J.">
        <title>Chromosome-level genome of Camellia lanceoleosa provides a valuable resource for understanding genome evolution and self-incompatibility.</title>
        <authorList>
            <person name="Gong W."/>
            <person name="Xiao S."/>
            <person name="Wang L."/>
            <person name="Liao Z."/>
            <person name="Chang Y."/>
            <person name="Mo W."/>
            <person name="Hu G."/>
            <person name="Li W."/>
            <person name="Zhao G."/>
            <person name="Zhu H."/>
            <person name="Hu X."/>
            <person name="Ji K."/>
            <person name="Xiang X."/>
            <person name="Song Q."/>
            <person name="Yuan D."/>
            <person name="Jin S."/>
            <person name="Zhang L."/>
        </authorList>
    </citation>
    <scope>NUCLEOTIDE SEQUENCE [LARGE SCALE GENOMIC DNA]</scope>
    <source>
        <strain evidence="1">SQ_2022a</strain>
    </source>
</reference>
<name>A0ACC0FHF8_9ERIC</name>
<sequence length="163" mass="18370">MAPKAAAEKKPAEEKKSTMAEKAPAEKKPKAGKKLPPETRRRRGRRRALRLTRSTSTMGIMNSFINDNVPRRHVPLQWQRALVGDSRSWDWYFTLSNGIQARRFGSVLMVAAARIEVVVASEALLAGRFWAVHGLRLTNRRWIESAVPLSNSVVLVSLLQNKD</sequence>
<keyword evidence="2" id="KW-1185">Reference proteome</keyword>
<evidence type="ECO:0000313" key="2">
    <source>
        <dbReference type="Proteomes" id="UP001060215"/>
    </source>
</evidence>
<dbReference type="Proteomes" id="UP001060215">
    <property type="component" value="Chromosome 14"/>
</dbReference>
<dbReference type="EMBL" id="CM045771">
    <property type="protein sequence ID" value="KAI7987406.1"/>
    <property type="molecule type" value="Genomic_DNA"/>
</dbReference>
<organism evidence="1 2">
    <name type="scientific">Camellia lanceoleosa</name>
    <dbReference type="NCBI Taxonomy" id="1840588"/>
    <lineage>
        <taxon>Eukaryota</taxon>
        <taxon>Viridiplantae</taxon>
        <taxon>Streptophyta</taxon>
        <taxon>Embryophyta</taxon>
        <taxon>Tracheophyta</taxon>
        <taxon>Spermatophyta</taxon>
        <taxon>Magnoliopsida</taxon>
        <taxon>eudicotyledons</taxon>
        <taxon>Gunneridae</taxon>
        <taxon>Pentapetalae</taxon>
        <taxon>asterids</taxon>
        <taxon>Ericales</taxon>
        <taxon>Theaceae</taxon>
        <taxon>Camellia</taxon>
    </lineage>
</organism>
<proteinExistence type="predicted"/>
<protein>
    <submittedName>
        <fullName evidence="1">Uncharacterized protein</fullName>
    </submittedName>
</protein>
<accession>A0ACC0FHF8</accession>